<dbReference type="EMBL" id="JACEFB010000001">
    <property type="protein sequence ID" value="MBA2225183.1"/>
    <property type="molecule type" value="Genomic_DNA"/>
</dbReference>
<dbReference type="InterPro" id="IPR003607">
    <property type="entry name" value="HD/PDEase_dom"/>
</dbReference>
<comment type="caution">
    <text evidence="3">The sequence shown here is derived from an EMBL/GenBank/DDBJ whole genome shotgun (WGS) entry which is preliminary data.</text>
</comment>
<dbReference type="PANTHER" id="PTHR37294">
    <property type="entry name" value="3'-5' EXORIBONUCLEASE YHAM"/>
    <property type="match status" value="1"/>
</dbReference>
<dbReference type="PANTHER" id="PTHR37294:SF1">
    <property type="entry name" value="3'-5' EXORIBONUCLEASE YHAM"/>
    <property type="match status" value="1"/>
</dbReference>
<evidence type="ECO:0000256" key="1">
    <source>
        <dbReference type="ARBA" id="ARBA00022801"/>
    </source>
</evidence>
<protein>
    <submittedName>
        <fullName evidence="3">HD domain-containing protein</fullName>
    </submittedName>
</protein>
<dbReference type="InterPro" id="IPR006674">
    <property type="entry name" value="HD_domain"/>
</dbReference>
<evidence type="ECO:0000313" key="4">
    <source>
        <dbReference type="Proteomes" id="UP000542342"/>
    </source>
</evidence>
<dbReference type="SMART" id="SM00471">
    <property type="entry name" value="HDc"/>
    <property type="match status" value="1"/>
</dbReference>
<dbReference type="AlphaFoldDB" id="A0A7V9AAN4"/>
<evidence type="ECO:0000313" key="3">
    <source>
        <dbReference type="EMBL" id="MBA2225183.1"/>
    </source>
</evidence>
<reference evidence="3 4" key="1">
    <citation type="submission" date="2020-07" db="EMBL/GenBank/DDBJ databases">
        <title>Thermogemmata thermophila gen. nov., sp. nov., a novel moderate thermophilic planctomycete from a Kamchatka hot spring.</title>
        <authorList>
            <person name="Elcheninov A.G."/>
            <person name="Podosokorskaya O.A."/>
            <person name="Kovaleva O.L."/>
            <person name="Novikov A."/>
            <person name="Bonch-Osmolovskaya E.A."/>
            <person name="Toshchakov S.V."/>
            <person name="Kublanov I.V."/>
        </authorList>
    </citation>
    <scope>NUCLEOTIDE SEQUENCE [LARGE SCALE GENOMIC DNA]</scope>
    <source>
        <strain evidence="3 4">2918</strain>
    </source>
</reference>
<keyword evidence="4" id="KW-1185">Reference proteome</keyword>
<dbReference type="GO" id="GO:0031125">
    <property type="term" value="P:rRNA 3'-end processing"/>
    <property type="evidence" value="ECO:0007669"/>
    <property type="project" value="TreeGrafter"/>
</dbReference>
<sequence length="339" mass="39220">MSKSRRPPLLKLAEIQPGQFADCFAQLVEKRRGLTQSGKPYYQLRFRDARRTVVVMIWQDSELFEACQLQWQVGQFFKLRGTFVEHERYGPQLEVEAIRPVEERDREDGFQERDFIQTSRHDPEQMYQQLVQWVEQEIQTAPLRVLVLRLLHKYEAELKPLPASDRRYYPFAGGWLEHTLTVARHSVWLADRYIQLYPELQPPINRDLIAAAAVLHDIGRVRELDLSGGLPPRVSIAGELFGHLILAHDMIRSAAAEVTDLSAEMLELLLHIVLAHLRLPEWGSTRLPCIPEVLILHHADDLDAKLEMYIRCLTTDSTDGPFTERDPVLGRPLLKQRSV</sequence>
<dbReference type="GO" id="GO:0016787">
    <property type="term" value="F:hydrolase activity"/>
    <property type="evidence" value="ECO:0007669"/>
    <property type="project" value="UniProtKB-KW"/>
</dbReference>
<dbReference type="Gene3D" id="1.10.3210.10">
    <property type="entry name" value="Hypothetical protein af1432"/>
    <property type="match status" value="1"/>
</dbReference>
<proteinExistence type="predicted"/>
<organism evidence="3 4">
    <name type="scientific">Thermogemmata fonticola</name>
    <dbReference type="NCBI Taxonomy" id="2755323"/>
    <lineage>
        <taxon>Bacteria</taxon>
        <taxon>Pseudomonadati</taxon>
        <taxon>Planctomycetota</taxon>
        <taxon>Planctomycetia</taxon>
        <taxon>Gemmatales</taxon>
        <taxon>Gemmataceae</taxon>
        <taxon>Thermogemmata</taxon>
    </lineage>
</organism>
<dbReference type="Pfam" id="PF01966">
    <property type="entry name" value="HD"/>
    <property type="match status" value="1"/>
</dbReference>
<gene>
    <name evidence="3" type="ORF">H0921_03295</name>
</gene>
<dbReference type="RefSeq" id="WP_194536567.1">
    <property type="nucleotide sequence ID" value="NZ_JACEFB010000001.1"/>
</dbReference>
<dbReference type="Proteomes" id="UP000542342">
    <property type="component" value="Unassembled WGS sequence"/>
</dbReference>
<name>A0A7V9AAN4_9BACT</name>
<dbReference type="CDD" id="cd00077">
    <property type="entry name" value="HDc"/>
    <property type="match status" value="1"/>
</dbReference>
<keyword evidence="1" id="KW-0378">Hydrolase</keyword>
<dbReference type="SUPFAM" id="SSF109604">
    <property type="entry name" value="HD-domain/PDEase-like"/>
    <property type="match status" value="1"/>
</dbReference>
<accession>A0A7V9AAN4</accession>
<feature type="domain" description="HD/PDEase" evidence="2">
    <location>
        <begin position="171"/>
        <end position="314"/>
    </location>
</feature>
<dbReference type="InterPro" id="IPR050798">
    <property type="entry name" value="YhaM_exoribonuc/phosphodiest"/>
</dbReference>
<evidence type="ECO:0000259" key="2">
    <source>
        <dbReference type="SMART" id="SM00471"/>
    </source>
</evidence>